<evidence type="ECO:0000313" key="4">
    <source>
        <dbReference type="Proteomes" id="UP000283369"/>
    </source>
</evidence>
<dbReference type="InterPro" id="IPR002909">
    <property type="entry name" value="IPT_dom"/>
</dbReference>
<dbReference type="InterPro" id="IPR014756">
    <property type="entry name" value="Ig_E-set"/>
</dbReference>
<dbReference type="SUPFAM" id="SSF101898">
    <property type="entry name" value="NHL repeat"/>
    <property type="match status" value="1"/>
</dbReference>
<dbReference type="RefSeq" id="WP_117809524.1">
    <property type="nucleotide sequence ID" value="NZ_JAQCUV010000016.1"/>
</dbReference>
<sequence>MKCKTMKHGLMKLIQMMWIILFAVCLGSCTDDKDKTSAPYDPSQPVEVTDFTPKSGGGNTRMVIYGNNFGTDPSIISVKIGGKEAIVVSSKGNSLYCLTPSLCFEGSVEVKVGEQFSKAHAKYEYEPQLVVSTLCGYLDEYGKGDIKSDAPFNDCGKIDYPSWFSFDPQDHTMLYLIQADDEPSHRKTMRILDLDKEWISTGISADQGARMRSISWTPEGYMMIACAKGDLKAKSNYLLIPGADRNFKEPSQQIQVTTGKGCQSSMVHPINGELYYTNFDTGSLRRYDYKTFGYNNNETNYETMFSIKNSFEFTINPHPTGDYIYLIGEEAHYILRSNYDHDAKRYTTPYVVCGKSGEAGYKDLAGSNARLNCPGQGTFVYNKKYEEDNKKDHYDFYFADRKNHCIRKLTPEGMVTTFAGRGSKNLNADANGYVDGEVLQDARFDYPYALAYDKETDTFYVGDVNNHRIRKIAWEQAPEETEKEEITE</sequence>
<keyword evidence="1" id="KW-0732">Signal</keyword>
<feature type="domain" description="IPT/TIG" evidence="2">
    <location>
        <begin position="45"/>
        <end position="126"/>
    </location>
</feature>
<accession>A0A412VZT5</accession>
<dbReference type="InterPro" id="IPR013783">
    <property type="entry name" value="Ig-like_fold"/>
</dbReference>
<dbReference type="SUPFAM" id="SSF81296">
    <property type="entry name" value="E set domains"/>
    <property type="match status" value="1"/>
</dbReference>
<dbReference type="PANTHER" id="PTHR13833:SF71">
    <property type="entry name" value="NHL DOMAIN-CONTAINING PROTEIN"/>
    <property type="match status" value="1"/>
</dbReference>
<organism evidence="3 4">
    <name type="scientific">Bacteroides xylanisolvens</name>
    <dbReference type="NCBI Taxonomy" id="371601"/>
    <lineage>
        <taxon>Bacteria</taxon>
        <taxon>Pseudomonadati</taxon>
        <taxon>Bacteroidota</taxon>
        <taxon>Bacteroidia</taxon>
        <taxon>Bacteroidales</taxon>
        <taxon>Bacteroidaceae</taxon>
        <taxon>Bacteroides</taxon>
    </lineage>
</organism>
<dbReference type="SMART" id="SM00429">
    <property type="entry name" value="IPT"/>
    <property type="match status" value="1"/>
</dbReference>
<evidence type="ECO:0000256" key="1">
    <source>
        <dbReference type="SAM" id="SignalP"/>
    </source>
</evidence>
<dbReference type="Gene3D" id="2.60.40.10">
    <property type="entry name" value="Immunoglobulins"/>
    <property type="match status" value="1"/>
</dbReference>
<evidence type="ECO:0000313" key="3">
    <source>
        <dbReference type="EMBL" id="RGV15557.1"/>
    </source>
</evidence>
<keyword evidence="3" id="KW-0238">DNA-binding</keyword>
<dbReference type="PANTHER" id="PTHR13833">
    <property type="match status" value="1"/>
</dbReference>
<dbReference type="EMBL" id="QRYV01000016">
    <property type="protein sequence ID" value="RGV15557.1"/>
    <property type="molecule type" value="Genomic_DNA"/>
</dbReference>
<dbReference type="InterPro" id="IPR011042">
    <property type="entry name" value="6-blade_b-propeller_TolB-like"/>
</dbReference>
<dbReference type="Pfam" id="PF01833">
    <property type="entry name" value="TIG"/>
    <property type="match status" value="1"/>
</dbReference>
<dbReference type="CDD" id="cd00603">
    <property type="entry name" value="IPT_PCSR"/>
    <property type="match status" value="1"/>
</dbReference>
<reference evidence="3 4" key="1">
    <citation type="submission" date="2018-08" db="EMBL/GenBank/DDBJ databases">
        <title>A genome reference for cultivated species of the human gut microbiota.</title>
        <authorList>
            <person name="Zou Y."/>
            <person name="Xue W."/>
            <person name="Luo G."/>
        </authorList>
    </citation>
    <scope>NUCLEOTIDE SEQUENCE [LARGE SCALE GENOMIC DNA]</scope>
    <source>
        <strain evidence="3 4">AF14-7</strain>
    </source>
</reference>
<feature type="chain" id="PRO_5019566406" evidence="1">
    <location>
        <begin position="28"/>
        <end position="488"/>
    </location>
</feature>
<dbReference type="Proteomes" id="UP000283369">
    <property type="component" value="Unassembled WGS sequence"/>
</dbReference>
<gene>
    <name evidence="3" type="ORF">DWW25_08420</name>
</gene>
<feature type="signal peptide" evidence="1">
    <location>
        <begin position="1"/>
        <end position="27"/>
    </location>
</feature>
<evidence type="ECO:0000259" key="2">
    <source>
        <dbReference type="SMART" id="SM00429"/>
    </source>
</evidence>
<comment type="caution">
    <text evidence="3">The sequence shown here is derived from an EMBL/GenBank/DDBJ whole genome shotgun (WGS) entry which is preliminary data.</text>
</comment>
<dbReference type="AlphaFoldDB" id="A0A412VZT5"/>
<proteinExistence type="predicted"/>
<dbReference type="GO" id="GO:0003677">
    <property type="term" value="F:DNA binding"/>
    <property type="evidence" value="ECO:0007669"/>
    <property type="project" value="UniProtKB-KW"/>
</dbReference>
<protein>
    <submittedName>
        <fullName evidence="3">DNA-binding protein</fullName>
    </submittedName>
</protein>
<name>A0A412VZT5_9BACE</name>
<dbReference type="Gene3D" id="2.120.10.30">
    <property type="entry name" value="TolB, C-terminal domain"/>
    <property type="match status" value="1"/>
</dbReference>